<dbReference type="PANTHER" id="PTHR11741">
    <property type="entry name" value="ELONGATION FACTOR TS"/>
    <property type="match status" value="1"/>
</dbReference>
<comment type="subcellular location">
    <subcellularLocation>
        <location evidence="6 8">Cytoplasm</location>
    </subcellularLocation>
</comment>
<comment type="function">
    <text evidence="6 7">Associates with the EF-Tu.GDP complex and induces the exchange of GDP to GTP. It remains bound to the aminoacyl-tRNA.EF-Tu.GTP complex up to the GTP hydrolysis stage on the ribosome.</text>
</comment>
<dbReference type="AlphaFoldDB" id="M1M3Q2"/>
<evidence type="ECO:0000256" key="6">
    <source>
        <dbReference type="HAMAP-Rule" id="MF_00050"/>
    </source>
</evidence>
<dbReference type="STRING" id="1208919.CDSE_0570"/>
<dbReference type="Gene3D" id="3.30.479.20">
    <property type="entry name" value="Elongation factor Ts, dimerisation domain"/>
    <property type="match status" value="2"/>
</dbReference>
<feature type="domain" description="Translation elongation factor EFTs/EF1B dimerisation" evidence="9">
    <location>
        <begin position="78"/>
        <end position="275"/>
    </location>
</feature>
<dbReference type="Pfam" id="PF00889">
    <property type="entry name" value="EF_TS"/>
    <property type="match status" value="1"/>
</dbReference>
<evidence type="ECO:0000313" key="10">
    <source>
        <dbReference type="EMBL" id="AGF46875.1"/>
    </source>
</evidence>
<dbReference type="InterPro" id="IPR001816">
    <property type="entry name" value="Transl_elong_EFTs/EF1B"/>
</dbReference>
<evidence type="ECO:0000256" key="3">
    <source>
        <dbReference type="ARBA" id="ARBA00022490"/>
    </source>
</evidence>
<dbReference type="GO" id="GO:0003746">
    <property type="term" value="F:translation elongation factor activity"/>
    <property type="evidence" value="ECO:0007669"/>
    <property type="project" value="UniProtKB-UniRule"/>
</dbReference>
<dbReference type="GO" id="GO:0005737">
    <property type="term" value="C:cytoplasm"/>
    <property type="evidence" value="ECO:0007669"/>
    <property type="project" value="UniProtKB-SubCell"/>
</dbReference>
<keyword evidence="4 6" id="KW-0251">Elongation factor</keyword>
<dbReference type="PATRIC" id="fig|1208919.3.peg.313"/>
<dbReference type="CDD" id="cd14275">
    <property type="entry name" value="UBA_EF-Ts"/>
    <property type="match status" value="1"/>
</dbReference>
<name>M1M3Q2_9PROT</name>
<dbReference type="InterPro" id="IPR009060">
    <property type="entry name" value="UBA-like_sf"/>
</dbReference>
<evidence type="ECO:0000256" key="7">
    <source>
        <dbReference type="RuleBase" id="RU000642"/>
    </source>
</evidence>
<dbReference type="HAMAP" id="MF_00050">
    <property type="entry name" value="EF_Ts"/>
    <property type="match status" value="1"/>
</dbReference>
<dbReference type="Gene3D" id="1.10.8.10">
    <property type="entry name" value="DNA helicase RuvA subunit, C-terminal domain"/>
    <property type="match status" value="1"/>
</dbReference>
<comment type="similarity">
    <text evidence="1 6 7">Belongs to the EF-Ts family.</text>
</comment>
<dbReference type="InterPro" id="IPR018101">
    <property type="entry name" value="Transl_elong_Ts_CS"/>
</dbReference>
<keyword evidence="11" id="KW-1185">Reference proteome</keyword>
<dbReference type="Gene3D" id="1.10.286.20">
    <property type="match status" value="1"/>
</dbReference>
<dbReference type="InterPro" id="IPR036402">
    <property type="entry name" value="EF-Ts_dimer_sf"/>
</dbReference>
<dbReference type="KEGG" id="kde:CDSE_0570"/>
<accession>M1M3Q2</accession>
<reference evidence="10 11" key="1">
    <citation type="journal article" date="2013" name="Genome Biol. Evol.">
        <title>Genome evolution and phylogenomic analysis of candidatus kinetoplastibacterium, the betaproteobacterial endosymbionts of strigomonas and angomonas.</title>
        <authorList>
            <person name="Alves J.M."/>
            <person name="Serrano M.G."/>
            <person name="Maia da Silva F."/>
            <person name="Voegtly L.J."/>
            <person name="Matveyev A.V."/>
            <person name="Teixeira M.M."/>
            <person name="Camargo E.P."/>
            <person name="Buck G.A."/>
        </authorList>
    </citation>
    <scope>NUCLEOTIDE SEQUENCE [LARGE SCALE GENOMIC DNA]</scope>
    <source>
        <strain evidence="10 11">TCC079E</strain>
    </source>
</reference>
<protein>
    <recommendedName>
        <fullName evidence="2 6">Elongation factor Ts</fullName>
        <shortName evidence="6">EF-Ts</shortName>
    </recommendedName>
</protein>
<dbReference type="EMBL" id="CP003803">
    <property type="protein sequence ID" value="AGF46875.1"/>
    <property type="molecule type" value="Genomic_DNA"/>
</dbReference>
<keyword evidence="5 6" id="KW-0648">Protein biosynthesis</keyword>
<dbReference type="eggNOG" id="COG0264">
    <property type="taxonomic scope" value="Bacteria"/>
</dbReference>
<dbReference type="SUPFAM" id="SSF54713">
    <property type="entry name" value="Elongation factor Ts (EF-Ts), dimerisation domain"/>
    <property type="match status" value="2"/>
</dbReference>
<evidence type="ECO:0000256" key="8">
    <source>
        <dbReference type="RuleBase" id="RU000643"/>
    </source>
</evidence>
<proteinExistence type="inferred from homology"/>
<gene>
    <name evidence="6" type="primary">tsf</name>
    <name evidence="10" type="ORF">CDSE_0570</name>
</gene>
<feature type="region of interest" description="Involved in Mg(2+) ion dislocation from EF-Tu" evidence="6">
    <location>
        <begin position="86"/>
        <end position="89"/>
    </location>
</feature>
<sequence>MEYFMSNISAALVKELRLKTDAPMMECKKALLESEGDIVRAEEILRVRLGSKASKVSSRIAADGLIGLYINDDSNVGSLIEVNCETDFVAKNIDFIDFVNNLAKIVAVNNPKDIDSLLSLPYDDKTVELYRAFLVGKIGENISIRRFNRISSNNKVAGYNHNGKIGVLVNFDGDLSVGKDIAMHITATRPKAINVEGINKSDLESEKLVASEKAANSGKSKEIIEKMVEGSINKFIKEVTLLSQPFIKNDKQTVQQMLEGTKSSIYDFICYSVGEGIEKKNVDFAAEVASMRAN</sequence>
<dbReference type="PANTHER" id="PTHR11741:SF0">
    <property type="entry name" value="ELONGATION FACTOR TS, MITOCHONDRIAL"/>
    <property type="match status" value="1"/>
</dbReference>
<organism evidence="10 11">
    <name type="scientific">Candidatus Kinetoplastidibacterium desouzai TCC079E</name>
    <dbReference type="NCBI Taxonomy" id="1208919"/>
    <lineage>
        <taxon>Bacteria</taxon>
        <taxon>Pseudomonadati</taxon>
        <taxon>Pseudomonadota</taxon>
        <taxon>Betaproteobacteria</taxon>
        <taxon>Candidatus Kinetoplastidibacterium</taxon>
    </lineage>
</organism>
<dbReference type="PROSITE" id="PS01127">
    <property type="entry name" value="EF_TS_2"/>
    <property type="match status" value="1"/>
</dbReference>
<dbReference type="HOGENOM" id="CLU_047155_0_2_4"/>
<dbReference type="Proteomes" id="UP000011547">
    <property type="component" value="Chromosome"/>
</dbReference>
<keyword evidence="3 6" id="KW-0963">Cytoplasm</keyword>
<evidence type="ECO:0000256" key="4">
    <source>
        <dbReference type="ARBA" id="ARBA00022768"/>
    </source>
</evidence>
<dbReference type="FunFam" id="1.10.8.10:FF:000001">
    <property type="entry name" value="Elongation factor Ts"/>
    <property type="match status" value="1"/>
</dbReference>
<evidence type="ECO:0000256" key="1">
    <source>
        <dbReference type="ARBA" id="ARBA00005532"/>
    </source>
</evidence>
<evidence type="ECO:0000256" key="2">
    <source>
        <dbReference type="ARBA" id="ARBA00016956"/>
    </source>
</evidence>
<evidence type="ECO:0000256" key="5">
    <source>
        <dbReference type="ARBA" id="ARBA00022917"/>
    </source>
</evidence>
<evidence type="ECO:0000313" key="11">
    <source>
        <dbReference type="Proteomes" id="UP000011547"/>
    </source>
</evidence>
<dbReference type="InterPro" id="IPR014039">
    <property type="entry name" value="Transl_elong_EFTs/EF1B_dimer"/>
</dbReference>
<evidence type="ECO:0000259" key="9">
    <source>
        <dbReference type="Pfam" id="PF00889"/>
    </source>
</evidence>
<dbReference type="SUPFAM" id="SSF46934">
    <property type="entry name" value="UBA-like"/>
    <property type="match status" value="1"/>
</dbReference>
<dbReference type="NCBIfam" id="TIGR00116">
    <property type="entry name" value="tsf"/>
    <property type="match status" value="1"/>
</dbReference>